<reference evidence="1" key="2">
    <citation type="journal article" date="2015" name="Fish Shellfish Immunol.">
        <title>Early steps in the European eel (Anguilla anguilla)-Vibrio vulnificus interaction in the gills: Role of the RtxA13 toxin.</title>
        <authorList>
            <person name="Callol A."/>
            <person name="Pajuelo D."/>
            <person name="Ebbesson L."/>
            <person name="Teles M."/>
            <person name="MacKenzie S."/>
            <person name="Amaro C."/>
        </authorList>
    </citation>
    <scope>NUCLEOTIDE SEQUENCE</scope>
</reference>
<dbReference type="EMBL" id="GBXM01005554">
    <property type="protein sequence ID" value="JAI03024.1"/>
    <property type="molecule type" value="Transcribed_RNA"/>
</dbReference>
<sequence length="39" mass="4624">MHVCILQSHSILKYKTSYCIYSICQWPSALILQCILFFQ</sequence>
<accession>A0A0E9XMU3</accession>
<reference evidence="1" key="1">
    <citation type="submission" date="2014-11" db="EMBL/GenBank/DDBJ databases">
        <authorList>
            <person name="Amaro Gonzalez C."/>
        </authorList>
    </citation>
    <scope>NUCLEOTIDE SEQUENCE</scope>
</reference>
<protein>
    <submittedName>
        <fullName evidence="1">Uncharacterized protein</fullName>
    </submittedName>
</protein>
<name>A0A0E9XMU3_ANGAN</name>
<dbReference type="AlphaFoldDB" id="A0A0E9XMU3"/>
<organism evidence="1">
    <name type="scientific">Anguilla anguilla</name>
    <name type="common">European freshwater eel</name>
    <name type="synonym">Muraena anguilla</name>
    <dbReference type="NCBI Taxonomy" id="7936"/>
    <lineage>
        <taxon>Eukaryota</taxon>
        <taxon>Metazoa</taxon>
        <taxon>Chordata</taxon>
        <taxon>Craniata</taxon>
        <taxon>Vertebrata</taxon>
        <taxon>Euteleostomi</taxon>
        <taxon>Actinopterygii</taxon>
        <taxon>Neopterygii</taxon>
        <taxon>Teleostei</taxon>
        <taxon>Anguilliformes</taxon>
        <taxon>Anguillidae</taxon>
        <taxon>Anguilla</taxon>
    </lineage>
</organism>
<proteinExistence type="predicted"/>
<evidence type="ECO:0000313" key="1">
    <source>
        <dbReference type="EMBL" id="JAI03024.1"/>
    </source>
</evidence>